<dbReference type="HOGENOM" id="CLU_1315475_0_0_1"/>
<evidence type="ECO:0000256" key="1">
    <source>
        <dbReference type="ARBA" id="ARBA00022692"/>
    </source>
</evidence>
<evidence type="ECO:0008006" key="7">
    <source>
        <dbReference type="Google" id="ProtNLM"/>
    </source>
</evidence>
<protein>
    <recommendedName>
        <fullName evidence="7">ABC transmembrane type-1 domain-containing protein</fullName>
    </recommendedName>
</protein>
<dbReference type="Proteomes" id="UP000030663">
    <property type="component" value="Unassembled WGS sequence"/>
</dbReference>
<keyword evidence="3 4" id="KW-0472">Membrane</keyword>
<dbReference type="AlphaFoldDB" id="X0CKX8"/>
<feature type="transmembrane region" description="Helical" evidence="4">
    <location>
        <begin position="55"/>
        <end position="81"/>
    </location>
</feature>
<reference evidence="5 6" key="1">
    <citation type="submission" date="2011-11" db="EMBL/GenBank/DDBJ databases">
        <title>The Genome Sequence of Fusarium oxysporum PHW815.</title>
        <authorList>
            <consortium name="The Broad Institute Genome Sequencing Platform"/>
            <person name="Ma L.-J."/>
            <person name="Gale L.R."/>
            <person name="Schwartz D.C."/>
            <person name="Zhou S."/>
            <person name="Corby-Kistler H."/>
            <person name="Young S.K."/>
            <person name="Zeng Q."/>
            <person name="Gargeya S."/>
            <person name="Fitzgerald M."/>
            <person name="Haas B."/>
            <person name="Abouelleil A."/>
            <person name="Alvarado L."/>
            <person name="Arachchi H.M."/>
            <person name="Berlin A."/>
            <person name="Brown A."/>
            <person name="Chapman S.B."/>
            <person name="Chen Z."/>
            <person name="Dunbar C."/>
            <person name="Freedman E."/>
            <person name="Gearin G."/>
            <person name="Goldberg J."/>
            <person name="Griggs A."/>
            <person name="Gujja S."/>
            <person name="Heiman D."/>
            <person name="Howarth C."/>
            <person name="Larson L."/>
            <person name="Lui A."/>
            <person name="MacDonald P.J.P."/>
            <person name="Montmayeur A."/>
            <person name="Murphy C."/>
            <person name="Neiman D."/>
            <person name="Pearson M."/>
            <person name="Priest M."/>
            <person name="Roberts A."/>
            <person name="Saif S."/>
            <person name="Shea T."/>
            <person name="Shenoy N."/>
            <person name="Sisk P."/>
            <person name="Stolte C."/>
            <person name="Sykes S."/>
            <person name="Wortman J."/>
            <person name="Nusbaum C."/>
            <person name="Birren B."/>
        </authorList>
    </citation>
    <scope>NUCLEOTIDE SEQUENCE [LARGE SCALE GENOMIC DNA]</scope>
    <source>
        <strain evidence="5 6">54005</strain>
    </source>
</reference>
<accession>X0CKX8</accession>
<evidence type="ECO:0000256" key="4">
    <source>
        <dbReference type="SAM" id="Phobius"/>
    </source>
</evidence>
<organism evidence="5 6">
    <name type="scientific">Fusarium oxysporum f. sp. raphani 54005</name>
    <dbReference type="NCBI Taxonomy" id="1089458"/>
    <lineage>
        <taxon>Eukaryota</taxon>
        <taxon>Fungi</taxon>
        <taxon>Dikarya</taxon>
        <taxon>Ascomycota</taxon>
        <taxon>Pezizomycotina</taxon>
        <taxon>Sordariomycetes</taxon>
        <taxon>Hypocreomycetidae</taxon>
        <taxon>Hypocreales</taxon>
        <taxon>Nectriaceae</taxon>
        <taxon>Fusarium</taxon>
        <taxon>Fusarium oxysporum species complex</taxon>
    </lineage>
</organism>
<proteinExistence type="predicted"/>
<dbReference type="InterPro" id="IPR036640">
    <property type="entry name" value="ABC1_TM_sf"/>
</dbReference>
<keyword evidence="6" id="KW-1185">Reference proteome</keyword>
<dbReference type="Gene3D" id="1.20.1560.10">
    <property type="entry name" value="ABC transporter type 1, transmembrane domain"/>
    <property type="match status" value="1"/>
</dbReference>
<dbReference type="EMBL" id="JH658405">
    <property type="protein sequence ID" value="EXK83167.1"/>
    <property type="molecule type" value="Genomic_DNA"/>
</dbReference>
<dbReference type="GO" id="GO:0005524">
    <property type="term" value="F:ATP binding"/>
    <property type="evidence" value="ECO:0007669"/>
    <property type="project" value="InterPro"/>
</dbReference>
<dbReference type="SUPFAM" id="SSF90123">
    <property type="entry name" value="ABC transporter transmembrane region"/>
    <property type="match status" value="1"/>
</dbReference>
<name>X0CKX8_FUSOX</name>
<keyword evidence="2 4" id="KW-1133">Transmembrane helix</keyword>
<keyword evidence="1 4" id="KW-0812">Transmembrane</keyword>
<evidence type="ECO:0000256" key="2">
    <source>
        <dbReference type="ARBA" id="ARBA00022989"/>
    </source>
</evidence>
<gene>
    <name evidence="5" type="ORF">FOQG_12518</name>
</gene>
<evidence type="ECO:0000313" key="6">
    <source>
        <dbReference type="Proteomes" id="UP000030663"/>
    </source>
</evidence>
<evidence type="ECO:0000256" key="3">
    <source>
        <dbReference type="ARBA" id="ARBA00023136"/>
    </source>
</evidence>
<dbReference type="GO" id="GO:0016020">
    <property type="term" value="C:membrane"/>
    <property type="evidence" value="ECO:0007669"/>
    <property type="project" value="InterPro"/>
</dbReference>
<sequence>MAAHIGSARTMESLWDNHIPLYFRRYKFSAQAVIFAHTLQILQLSGQEAIRLGDFWALMFFVLAIANFVVYFMGWLANIIIHKASRKYSRKLFRSTVKQDVALFDLRLRTGLTTEAVSAIRTIASLTLENKLLALYEEKPDVVARNSSKALTLIMLCLNINFKPNFCTNLGKAFNAELSIGLTANLTHTTEEGSSSKLATIHSSLEFYG</sequence>
<evidence type="ECO:0000313" key="5">
    <source>
        <dbReference type="EMBL" id="EXK83167.1"/>
    </source>
</evidence>